<organism evidence="1 2">
    <name type="scientific">Pristionchus pacificus</name>
    <name type="common">Parasitic nematode worm</name>
    <dbReference type="NCBI Taxonomy" id="54126"/>
    <lineage>
        <taxon>Eukaryota</taxon>
        <taxon>Metazoa</taxon>
        <taxon>Ecdysozoa</taxon>
        <taxon>Nematoda</taxon>
        <taxon>Chromadorea</taxon>
        <taxon>Rhabditida</taxon>
        <taxon>Rhabditina</taxon>
        <taxon>Diplogasteromorpha</taxon>
        <taxon>Diplogasteroidea</taxon>
        <taxon>Neodiplogasteridae</taxon>
        <taxon>Pristionchus</taxon>
    </lineage>
</organism>
<keyword evidence="2" id="KW-1185">Reference proteome</keyword>
<name>A0A2A6CAX6_PRIPA</name>
<dbReference type="OrthoDB" id="5848535at2759"/>
<evidence type="ECO:0000313" key="2">
    <source>
        <dbReference type="Proteomes" id="UP000005239"/>
    </source>
</evidence>
<dbReference type="EnsemblMetazoa" id="PPA38578.1">
    <property type="protein sequence ID" value="PPA38578.1"/>
    <property type="gene ID" value="WBGene00276947"/>
</dbReference>
<dbReference type="Proteomes" id="UP000005239">
    <property type="component" value="Unassembled WGS sequence"/>
</dbReference>
<dbReference type="AlphaFoldDB" id="A0A2A6CAX6"/>
<sequence>MAGDRICGCHVVTAAGVITSLQFILLLICLSSSGIILDRYRIWVATEQQGAINATEVAQAATQNRTLKTAPTRWALAWVELGMAWYTAYGSFWLFSLFILALSFKYYRPVFVVPNFTALIVGIFMHLFAFGVCIGRILSQSKNYQVNDYQESIIVYCCGLFIFALLMTFFFIIFVMKYHSYLRMRYGHQVPKFVQSRGPRTGYQDEMY</sequence>
<reference evidence="2" key="1">
    <citation type="journal article" date="2008" name="Nat. Genet.">
        <title>The Pristionchus pacificus genome provides a unique perspective on nematode lifestyle and parasitism.</title>
        <authorList>
            <person name="Dieterich C."/>
            <person name="Clifton S.W."/>
            <person name="Schuster L.N."/>
            <person name="Chinwalla A."/>
            <person name="Delehaunty K."/>
            <person name="Dinkelacker I."/>
            <person name="Fulton L."/>
            <person name="Fulton R."/>
            <person name="Godfrey J."/>
            <person name="Minx P."/>
            <person name="Mitreva M."/>
            <person name="Roeseler W."/>
            <person name="Tian H."/>
            <person name="Witte H."/>
            <person name="Yang S.P."/>
            <person name="Wilson R.K."/>
            <person name="Sommer R.J."/>
        </authorList>
    </citation>
    <scope>NUCLEOTIDE SEQUENCE [LARGE SCALE GENOMIC DNA]</scope>
    <source>
        <strain evidence="2">PS312</strain>
    </source>
</reference>
<gene>
    <name evidence="1" type="primary">WBGene00276947</name>
</gene>
<protein>
    <submittedName>
        <fullName evidence="1">Uncharacterized protein</fullName>
    </submittedName>
</protein>
<accession>A0A8R1YRI8</accession>
<reference evidence="1" key="2">
    <citation type="submission" date="2022-06" db="UniProtKB">
        <authorList>
            <consortium name="EnsemblMetazoa"/>
        </authorList>
    </citation>
    <scope>IDENTIFICATION</scope>
    <source>
        <strain evidence="1">PS312</strain>
    </source>
</reference>
<proteinExistence type="predicted"/>
<accession>A0A2A6CAX6</accession>
<evidence type="ECO:0000313" key="1">
    <source>
        <dbReference type="EnsemblMetazoa" id="PPA38578.1"/>
    </source>
</evidence>